<reference evidence="5" key="1">
    <citation type="submission" date="2016-10" db="EMBL/GenBank/DDBJ databases">
        <authorList>
            <person name="Varghese N."/>
            <person name="Submissions S."/>
        </authorList>
    </citation>
    <scope>NUCLEOTIDE SEQUENCE [LARGE SCALE GENOMIC DNA]</scope>
    <source>
        <strain evidence="5">PL19</strain>
    </source>
</reference>
<dbReference type="GO" id="GO:0016878">
    <property type="term" value="F:acid-thiol ligase activity"/>
    <property type="evidence" value="ECO:0007669"/>
    <property type="project" value="UniProtKB-ARBA"/>
</dbReference>
<name>A0A1I3VUM4_9ACTN</name>
<dbReference type="InterPro" id="IPR020845">
    <property type="entry name" value="AMP-binding_CS"/>
</dbReference>
<dbReference type="Gene3D" id="3.40.50.12780">
    <property type="entry name" value="N-terminal domain of ligase-like"/>
    <property type="match status" value="1"/>
</dbReference>
<dbReference type="OrthoDB" id="2579187at2"/>
<dbReference type="Pfam" id="PF13193">
    <property type="entry name" value="AMP-binding_C"/>
    <property type="match status" value="1"/>
</dbReference>
<dbReference type="Proteomes" id="UP000198928">
    <property type="component" value="Unassembled WGS sequence"/>
</dbReference>
<feature type="domain" description="AMP-binding enzyme C-terminal" evidence="3">
    <location>
        <begin position="428"/>
        <end position="501"/>
    </location>
</feature>
<evidence type="ECO:0000259" key="3">
    <source>
        <dbReference type="Pfam" id="PF13193"/>
    </source>
</evidence>
<evidence type="ECO:0000259" key="2">
    <source>
        <dbReference type="Pfam" id="PF00501"/>
    </source>
</evidence>
<dbReference type="PANTHER" id="PTHR43767">
    <property type="entry name" value="LONG-CHAIN-FATTY-ACID--COA LIGASE"/>
    <property type="match status" value="1"/>
</dbReference>
<dbReference type="SUPFAM" id="SSF56801">
    <property type="entry name" value="Acetyl-CoA synthetase-like"/>
    <property type="match status" value="1"/>
</dbReference>
<dbReference type="InterPro" id="IPR050237">
    <property type="entry name" value="ATP-dep_AMP-bd_enzyme"/>
</dbReference>
<dbReference type="InterPro" id="IPR000873">
    <property type="entry name" value="AMP-dep_synth/lig_dom"/>
</dbReference>
<evidence type="ECO:0000313" key="4">
    <source>
        <dbReference type="EMBL" id="SFJ98935.1"/>
    </source>
</evidence>
<proteinExistence type="predicted"/>
<protein>
    <submittedName>
        <fullName evidence="4">Crotonobetaine/carnitine-CoA ligase</fullName>
    </submittedName>
</protein>
<dbReference type="PROSITE" id="PS00455">
    <property type="entry name" value="AMP_BINDING"/>
    <property type="match status" value="1"/>
</dbReference>
<feature type="compositionally biased region" description="Low complexity" evidence="1">
    <location>
        <begin position="151"/>
        <end position="164"/>
    </location>
</feature>
<dbReference type="InterPro" id="IPR045851">
    <property type="entry name" value="AMP-bd_C_sf"/>
</dbReference>
<dbReference type="InterPro" id="IPR025110">
    <property type="entry name" value="AMP-bd_C"/>
</dbReference>
<sequence length="531" mass="57696">MTARTPADTAPAAGPRTLGALLDRAARDHGDRVAWVFPHADRPAWTFARIDAVVHRIAAFLRRRTEPGDRVAVMLPNVPEFPLVWLAAARSGRIAVPVNTQVRSADAAHLLRDSGPRLAVTVPRYADTLAQAAAEAGVPLTIVTADELPTAPDAPGGPDSPDGSQVSAGDPVNIQYTSGTTGLPKGCVLNHRYWLTIAHALRINFPRLTETDVLYTAQPFSYMDPQWNVVAALRSGARLVVADRFSASRMWADVREHRVTVFYCLGMMPAALLAQPPHPGDRRHRVRAVLASGIPAELHRDLEERWGVPWYEAFGMTESGADLIVTPRDHDETVGTGCIGRPQPGKRVAVVDPGGRPVPPGEEGELVISGTGLMDGYWRQPEATARVLRDGWLHTGDRVREDAAGRIHYLGRAKDMVRRSGENVSAREVEAVVESHPAVRMAAVVPEPDPVRGEEVKAFVVPAGQDALDVRELLEFCRLRLAPFKVPRYWCVRPALPLTPSERVAKGELRADRGPCWDAAGADPHTGGGRP</sequence>
<dbReference type="InterPro" id="IPR042099">
    <property type="entry name" value="ANL_N_sf"/>
</dbReference>
<accession>A0A1I3VUM4</accession>
<evidence type="ECO:0000313" key="5">
    <source>
        <dbReference type="Proteomes" id="UP000198928"/>
    </source>
</evidence>
<organism evidence="4 5">
    <name type="scientific">Streptomyces pini</name>
    <dbReference type="NCBI Taxonomy" id="1520580"/>
    <lineage>
        <taxon>Bacteria</taxon>
        <taxon>Bacillati</taxon>
        <taxon>Actinomycetota</taxon>
        <taxon>Actinomycetes</taxon>
        <taxon>Kitasatosporales</taxon>
        <taxon>Streptomycetaceae</taxon>
        <taxon>Streptomyces</taxon>
    </lineage>
</organism>
<dbReference type="AlphaFoldDB" id="A0A1I3VUM4"/>
<feature type="domain" description="AMP-dependent synthetase/ligase" evidence="2">
    <location>
        <begin position="22"/>
        <end position="378"/>
    </location>
</feature>
<gene>
    <name evidence="4" type="ORF">SAMN05192584_10322</name>
</gene>
<dbReference type="EMBL" id="FOSG01000003">
    <property type="protein sequence ID" value="SFJ98935.1"/>
    <property type="molecule type" value="Genomic_DNA"/>
</dbReference>
<keyword evidence="5" id="KW-1185">Reference proteome</keyword>
<dbReference type="Gene3D" id="3.30.300.30">
    <property type="match status" value="1"/>
</dbReference>
<feature type="region of interest" description="Disordered" evidence="1">
    <location>
        <begin position="147"/>
        <end position="171"/>
    </location>
</feature>
<keyword evidence="4" id="KW-0436">Ligase</keyword>
<dbReference type="RefSeq" id="WP_093848189.1">
    <property type="nucleotide sequence ID" value="NZ_FOSG01000003.1"/>
</dbReference>
<evidence type="ECO:0000256" key="1">
    <source>
        <dbReference type="SAM" id="MobiDB-lite"/>
    </source>
</evidence>
<dbReference type="Pfam" id="PF00501">
    <property type="entry name" value="AMP-binding"/>
    <property type="match status" value="1"/>
</dbReference>
<dbReference type="PANTHER" id="PTHR43767:SF1">
    <property type="entry name" value="NONRIBOSOMAL PEPTIDE SYNTHASE PES1 (EUROFUNG)-RELATED"/>
    <property type="match status" value="1"/>
</dbReference>